<name>A0A830BG91_9LAMI</name>
<comment type="subcellular location">
    <subcellularLocation>
        <location evidence="1">Secreted</location>
    </subcellularLocation>
</comment>
<dbReference type="Pfam" id="PF05938">
    <property type="entry name" value="Self-incomp_S1"/>
    <property type="match status" value="1"/>
</dbReference>
<sequence>MCEFTTKHGHGQYGVYTAGVARFCHQYCFWKVRRNGPCLQVRDQLGNELYECQDWKHTI</sequence>
<dbReference type="InterPro" id="IPR010264">
    <property type="entry name" value="Self-incomp_S1"/>
</dbReference>
<dbReference type="OrthoDB" id="883183at2759"/>
<dbReference type="EMBL" id="BMAC01000128">
    <property type="protein sequence ID" value="GFP86600.1"/>
    <property type="molecule type" value="Genomic_DNA"/>
</dbReference>
<evidence type="ECO:0000313" key="7">
    <source>
        <dbReference type="Proteomes" id="UP000653305"/>
    </source>
</evidence>
<comment type="caution">
    <text evidence="6">The sequence shown here is derived from an EMBL/GenBank/DDBJ whole genome shotgun (WGS) entry which is preliminary data.</text>
</comment>
<reference evidence="6" key="1">
    <citation type="submission" date="2020-07" db="EMBL/GenBank/DDBJ databases">
        <title>Ethylene signaling mediates host invasion by parasitic plants.</title>
        <authorList>
            <person name="Yoshida S."/>
        </authorList>
    </citation>
    <scope>NUCLEOTIDE SEQUENCE</scope>
    <source>
        <strain evidence="6">Okayama</strain>
    </source>
</reference>
<keyword evidence="7" id="KW-1185">Reference proteome</keyword>
<gene>
    <name evidence="6" type="ORF">PHJA_000803800</name>
</gene>
<keyword evidence="5" id="KW-0732">Signal</keyword>
<dbReference type="Proteomes" id="UP000653305">
    <property type="component" value="Unassembled WGS sequence"/>
</dbReference>
<evidence type="ECO:0000256" key="3">
    <source>
        <dbReference type="ARBA" id="ARBA00022471"/>
    </source>
</evidence>
<evidence type="ECO:0000256" key="2">
    <source>
        <dbReference type="ARBA" id="ARBA00005581"/>
    </source>
</evidence>
<comment type="similarity">
    <text evidence="2">Belongs to the plant self-incompatibility (S1) protein family.</text>
</comment>
<evidence type="ECO:0000256" key="1">
    <source>
        <dbReference type="ARBA" id="ARBA00004613"/>
    </source>
</evidence>
<accession>A0A830BG91</accession>
<evidence type="ECO:0000313" key="6">
    <source>
        <dbReference type="EMBL" id="GFP86600.1"/>
    </source>
</evidence>
<dbReference type="AlphaFoldDB" id="A0A830BG91"/>
<evidence type="ECO:0000256" key="4">
    <source>
        <dbReference type="ARBA" id="ARBA00022525"/>
    </source>
</evidence>
<evidence type="ECO:0000256" key="5">
    <source>
        <dbReference type="ARBA" id="ARBA00022729"/>
    </source>
</evidence>
<dbReference type="GO" id="GO:0005576">
    <property type="term" value="C:extracellular region"/>
    <property type="evidence" value="ECO:0007669"/>
    <property type="project" value="UniProtKB-SubCell"/>
</dbReference>
<keyword evidence="4" id="KW-0964">Secreted</keyword>
<keyword evidence="3" id="KW-0713">Self-incompatibility</keyword>
<proteinExistence type="inferred from homology"/>
<protein>
    <submittedName>
        <fullName evidence="6">Uncharacterized protein</fullName>
    </submittedName>
</protein>
<organism evidence="6 7">
    <name type="scientific">Phtheirospermum japonicum</name>
    <dbReference type="NCBI Taxonomy" id="374723"/>
    <lineage>
        <taxon>Eukaryota</taxon>
        <taxon>Viridiplantae</taxon>
        <taxon>Streptophyta</taxon>
        <taxon>Embryophyta</taxon>
        <taxon>Tracheophyta</taxon>
        <taxon>Spermatophyta</taxon>
        <taxon>Magnoliopsida</taxon>
        <taxon>eudicotyledons</taxon>
        <taxon>Gunneridae</taxon>
        <taxon>Pentapetalae</taxon>
        <taxon>asterids</taxon>
        <taxon>lamiids</taxon>
        <taxon>Lamiales</taxon>
        <taxon>Orobanchaceae</taxon>
        <taxon>Orobanchaceae incertae sedis</taxon>
        <taxon>Phtheirospermum</taxon>
    </lineage>
</organism>
<dbReference type="GO" id="GO:0060320">
    <property type="term" value="P:rejection of self pollen"/>
    <property type="evidence" value="ECO:0007669"/>
    <property type="project" value="UniProtKB-KW"/>
</dbReference>